<name>D3E212_METRM</name>
<dbReference type="GO" id="GO:0033862">
    <property type="term" value="F:UMP kinase activity"/>
    <property type="evidence" value="ECO:0007669"/>
    <property type="project" value="UniProtKB-EC"/>
</dbReference>
<dbReference type="Proteomes" id="UP000008680">
    <property type="component" value="Chromosome"/>
</dbReference>
<accession>D3E212</accession>
<feature type="binding site" evidence="11">
    <location>
        <position position="145"/>
    </location>
    <ligand>
        <name>ATP</name>
        <dbReference type="ChEBI" id="CHEBI:30616"/>
    </ligand>
</feature>
<feature type="binding site" evidence="11">
    <location>
        <position position="44"/>
    </location>
    <ligand>
        <name>ATP</name>
        <dbReference type="ChEBI" id="CHEBI:30616"/>
    </ligand>
</feature>
<comment type="activity regulation">
    <text evidence="11">Inhibited by UTP.</text>
</comment>
<evidence type="ECO:0000256" key="1">
    <source>
        <dbReference type="ARBA" id="ARBA00004496"/>
    </source>
</evidence>
<keyword evidence="6 11" id="KW-0547">Nucleotide-binding</keyword>
<dbReference type="SUPFAM" id="SSF53633">
    <property type="entry name" value="Carbamate kinase-like"/>
    <property type="match status" value="1"/>
</dbReference>
<dbReference type="PANTHER" id="PTHR42833">
    <property type="entry name" value="URIDYLATE KINASE"/>
    <property type="match status" value="1"/>
</dbReference>
<keyword evidence="8 11" id="KW-0067">ATP-binding</keyword>
<proteinExistence type="inferred from homology"/>
<comment type="catalytic activity">
    <reaction evidence="10 11">
        <text>UMP + ATP = UDP + ADP</text>
        <dbReference type="Rhea" id="RHEA:24400"/>
        <dbReference type="ChEBI" id="CHEBI:30616"/>
        <dbReference type="ChEBI" id="CHEBI:57865"/>
        <dbReference type="ChEBI" id="CHEBI:58223"/>
        <dbReference type="ChEBI" id="CHEBI:456216"/>
        <dbReference type="EC" id="2.7.4.22"/>
    </reaction>
</comment>
<keyword evidence="4 11" id="KW-0963">Cytoplasm</keyword>
<feature type="binding site" evidence="11">
    <location>
        <position position="48"/>
    </location>
    <ligand>
        <name>ATP</name>
        <dbReference type="ChEBI" id="CHEBI:30616"/>
    </ligand>
</feature>
<evidence type="ECO:0000256" key="8">
    <source>
        <dbReference type="ARBA" id="ARBA00022840"/>
    </source>
</evidence>
<reference evidence="13 14" key="1">
    <citation type="journal article" date="2010" name="PLoS ONE">
        <title>The genome sequence of the rumen methanogen Methanobrevibacter ruminantium reveals new possibilities for controlling ruminant methane emissions.</title>
        <authorList>
            <person name="Leahy S.C."/>
            <person name="Kelly W.J."/>
            <person name="Altermann E."/>
            <person name="Ronimus R.S."/>
            <person name="Yeoman C.J."/>
            <person name="Pacheco D.M."/>
            <person name="Li D."/>
            <person name="Kong Z."/>
            <person name="McTavish S."/>
            <person name="Sang C."/>
            <person name="Lambie S.C."/>
            <person name="Janssen P.H."/>
            <person name="Dey D."/>
            <person name="Attwood G.T."/>
        </authorList>
    </citation>
    <scope>NUCLEOTIDE SEQUENCE [LARGE SCALE GENOMIC DNA]</scope>
    <source>
        <strain evidence="14">ATCC 35063 / DSM 1093 / JCM 13430 / OCM 146 / M1</strain>
    </source>
</reference>
<dbReference type="InterPro" id="IPR011817">
    <property type="entry name" value="Uridylate_kinase"/>
</dbReference>
<evidence type="ECO:0000313" key="14">
    <source>
        <dbReference type="Proteomes" id="UP000008680"/>
    </source>
</evidence>
<feature type="binding site" evidence="11">
    <location>
        <position position="148"/>
    </location>
    <ligand>
        <name>ATP</name>
        <dbReference type="ChEBI" id="CHEBI:30616"/>
    </ligand>
</feature>
<evidence type="ECO:0000256" key="9">
    <source>
        <dbReference type="ARBA" id="ARBA00022975"/>
    </source>
</evidence>
<comment type="subunit">
    <text evidence="11">Homohexamer.</text>
</comment>
<feature type="binding site" evidence="11">
    <location>
        <position position="65"/>
    </location>
    <ligand>
        <name>UMP</name>
        <dbReference type="ChEBI" id="CHEBI:57865"/>
    </ligand>
</feature>
<dbReference type="NCBIfam" id="TIGR02076">
    <property type="entry name" value="pyrH_arch"/>
    <property type="match status" value="1"/>
</dbReference>
<dbReference type="EC" id="2.7.4.22" evidence="11"/>
<dbReference type="CDD" id="cd04253">
    <property type="entry name" value="AAK_UMPK-PyrH-Pf"/>
    <property type="match status" value="1"/>
</dbReference>
<comment type="caution">
    <text evidence="11">Lacks conserved residue(s) required for the propagation of feature annotation.</text>
</comment>
<dbReference type="AlphaFoldDB" id="D3E212"/>
<dbReference type="HAMAP" id="MF_01220_A">
    <property type="entry name" value="PyrH_A"/>
    <property type="match status" value="1"/>
</dbReference>
<evidence type="ECO:0000256" key="10">
    <source>
        <dbReference type="ARBA" id="ARBA00047767"/>
    </source>
</evidence>
<evidence type="ECO:0000256" key="6">
    <source>
        <dbReference type="ARBA" id="ARBA00022741"/>
    </source>
</evidence>
<dbReference type="GeneID" id="8770370"/>
<protein>
    <recommendedName>
        <fullName evidence="11">Uridylate kinase</fullName>
        <shortName evidence="11">UK</shortName>
        <ecNumber evidence="11">2.7.4.22</ecNumber>
    </recommendedName>
    <alternativeName>
        <fullName evidence="11">Uridine monophosphate kinase</fullName>
        <shortName evidence="11">UMP kinase</shortName>
        <shortName evidence="11">UMPK</shortName>
    </alternativeName>
</protein>
<dbReference type="KEGG" id="mru:mru_0722"/>
<dbReference type="GO" id="GO:0006225">
    <property type="term" value="P:UDP biosynthetic process"/>
    <property type="evidence" value="ECO:0007669"/>
    <property type="project" value="TreeGrafter"/>
</dbReference>
<feature type="domain" description="Aspartate/glutamate/uridylate kinase" evidence="12">
    <location>
        <begin position="1"/>
        <end position="202"/>
    </location>
</feature>
<dbReference type="RefSeq" id="WP_012955524.1">
    <property type="nucleotide sequence ID" value="NC_013790.1"/>
</dbReference>
<dbReference type="InterPro" id="IPR001048">
    <property type="entry name" value="Asp/Glu/Uridylate_kinase"/>
</dbReference>
<dbReference type="EMBL" id="CP001719">
    <property type="protein sequence ID" value="ADC46573.1"/>
    <property type="molecule type" value="Genomic_DNA"/>
</dbReference>
<dbReference type="HOGENOM" id="CLU_079546_0_0_2"/>
<gene>
    <name evidence="11 13" type="primary">pyrH</name>
    <name evidence="13" type="ordered locus">mru_0722</name>
</gene>
<evidence type="ECO:0000256" key="4">
    <source>
        <dbReference type="ARBA" id="ARBA00022490"/>
    </source>
</evidence>
<comment type="function">
    <text evidence="11">Catalyzes the reversible phosphorylation of UMP to UDP.</text>
</comment>
<comment type="similarity">
    <text evidence="3 11">Belongs to the UMP kinase family.</text>
</comment>
<dbReference type="InterPro" id="IPR036393">
    <property type="entry name" value="AceGlu_kinase-like_sf"/>
</dbReference>
<dbReference type="InterPro" id="IPR011818">
    <property type="entry name" value="Uridylate_kinase_arch/spir"/>
</dbReference>
<dbReference type="eggNOG" id="arCOG00858">
    <property type="taxonomic scope" value="Archaea"/>
</dbReference>
<evidence type="ECO:0000259" key="12">
    <source>
        <dbReference type="Pfam" id="PF00696"/>
    </source>
</evidence>
<feature type="binding site" evidence="11">
    <location>
        <position position="43"/>
    </location>
    <ligand>
        <name>UMP</name>
        <dbReference type="ChEBI" id="CHEBI:57865"/>
    </ligand>
</feature>
<dbReference type="Pfam" id="PF00696">
    <property type="entry name" value="AA_kinase"/>
    <property type="match status" value="1"/>
</dbReference>
<evidence type="ECO:0000313" key="13">
    <source>
        <dbReference type="EMBL" id="ADC46573.1"/>
    </source>
</evidence>
<dbReference type="OrthoDB" id="372251at2157"/>
<feature type="binding site" evidence="11">
    <location>
        <position position="139"/>
    </location>
    <ligand>
        <name>ATP</name>
        <dbReference type="ChEBI" id="CHEBI:30616"/>
    </ligand>
</feature>
<comment type="pathway">
    <text evidence="2 11">Pyrimidine metabolism; CTP biosynthesis via de novo pathway; UDP from UMP (UMPK route): step 1/1.</text>
</comment>
<evidence type="ECO:0000256" key="5">
    <source>
        <dbReference type="ARBA" id="ARBA00022679"/>
    </source>
</evidence>
<dbReference type="GO" id="GO:0005737">
    <property type="term" value="C:cytoplasm"/>
    <property type="evidence" value="ECO:0007669"/>
    <property type="project" value="UniProtKB-SubCell"/>
</dbReference>
<evidence type="ECO:0000256" key="11">
    <source>
        <dbReference type="HAMAP-Rule" id="MF_01220"/>
    </source>
</evidence>
<dbReference type="Gene3D" id="3.40.1160.10">
    <property type="entry name" value="Acetylglutamate kinase-like"/>
    <property type="match status" value="1"/>
</dbReference>
<feature type="binding site" evidence="11">
    <location>
        <begin position="9"/>
        <end position="10"/>
    </location>
    <ligand>
        <name>ATP</name>
        <dbReference type="ChEBI" id="CHEBI:30616"/>
    </ligand>
</feature>
<evidence type="ECO:0000256" key="3">
    <source>
        <dbReference type="ARBA" id="ARBA00007614"/>
    </source>
</evidence>
<dbReference type="UniPathway" id="UPA00159">
    <property type="reaction ID" value="UER00275"/>
</dbReference>
<dbReference type="PIRSF" id="PIRSF005650">
    <property type="entry name" value="Uridylate_kin"/>
    <property type="match status" value="1"/>
</dbReference>
<evidence type="ECO:0000256" key="2">
    <source>
        <dbReference type="ARBA" id="ARBA00004791"/>
    </source>
</evidence>
<keyword evidence="5 11" id="KW-0808">Transferase</keyword>
<keyword evidence="9 11" id="KW-0665">Pyrimidine biosynthesis</keyword>
<dbReference type="GO" id="GO:0005524">
    <property type="term" value="F:ATP binding"/>
    <property type="evidence" value="ECO:0007669"/>
    <property type="project" value="UniProtKB-KW"/>
</dbReference>
<evidence type="ECO:0000256" key="7">
    <source>
        <dbReference type="ARBA" id="ARBA00022777"/>
    </source>
</evidence>
<dbReference type="PANTHER" id="PTHR42833:SF4">
    <property type="entry name" value="URIDYLATE KINASE PUMPKIN, CHLOROPLASTIC"/>
    <property type="match status" value="1"/>
</dbReference>
<dbReference type="PATRIC" id="fig|634498.28.peg.725"/>
<sequence>MRIVVAIGGSILLKTYDAQRFQEYSDILKDLSNEHEIFIVVGGGKPAREYIGVARDLGAGEAKCDDLGIEVTRVNAKLLLLALGDYAYQKVPHNFNEAQEYSASGKIVVMGGTEPAHSTDAVSAILAEFVQADMLINLTSVDGMYTKDPNKFDDAELISEITATDMMDFIRNQDVKAGTYEFFDFTAIQMIKRSNLETVIANGFEPQNLIKAINGEKIGTRVISD</sequence>
<organism evidence="13 14">
    <name type="scientific">Methanobrevibacter ruminantium (strain ATCC 35063 / DSM 1093 / JCM 13430 / OCM 146 / M1)</name>
    <name type="common">Methanobacterium ruminantium</name>
    <dbReference type="NCBI Taxonomy" id="634498"/>
    <lineage>
        <taxon>Archaea</taxon>
        <taxon>Methanobacteriati</taxon>
        <taxon>Methanobacteriota</taxon>
        <taxon>Methanomada group</taxon>
        <taxon>Methanobacteria</taxon>
        <taxon>Methanobacteriales</taxon>
        <taxon>Methanobacteriaceae</taxon>
        <taxon>Methanobrevibacter</taxon>
    </lineage>
</organism>
<dbReference type="STRING" id="634498.mru_0722"/>
<feature type="binding site" evidence="11">
    <location>
        <begin position="113"/>
        <end position="119"/>
    </location>
    <ligand>
        <name>UMP</name>
        <dbReference type="ChEBI" id="CHEBI:57865"/>
    </ligand>
</feature>
<dbReference type="GO" id="GO:0044210">
    <property type="term" value="P:'de novo' CTP biosynthetic process"/>
    <property type="evidence" value="ECO:0007669"/>
    <property type="project" value="UniProtKB-UniRule"/>
</dbReference>
<keyword evidence="7 11" id="KW-0418">Kinase</keyword>
<keyword evidence="14" id="KW-1185">Reference proteome</keyword>
<comment type="subcellular location">
    <subcellularLocation>
        <location evidence="1 11">Cytoplasm</location>
    </subcellularLocation>
</comment>